<protein>
    <submittedName>
        <fullName evidence="1">Uncharacterized protein</fullName>
    </submittedName>
</protein>
<accession>A0A8C9LP69</accession>
<reference evidence="1" key="2">
    <citation type="submission" date="2025-09" db="UniProtKB">
        <authorList>
            <consortium name="Ensembl"/>
        </authorList>
    </citation>
    <scope>IDENTIFICATION</scope>
</reference>
<organism evidence="1 2">
    <name type="scientific">Piliocolobus tephrosceles</name>
    <name type="common">Ugandan red Colobus</name>
    <dbReference type="NCBI Taxonomy" id="591936"/>
    <lineage>
        <taxon>Eukaryota</taxon>
        <taxon>Metazoa</taxon>
        <taxon>Chordata</taxon>
        <taxon>Craniata</taxon>
        <taxon>Vertebrata</taxon>
        <taxon>Euteleostomi</taxon>
        <taxon>Mammalia</taxon>
        <taxon>Eutheria</taxon>
        <taxon>Euarchontoglires</taxon>
        <taxon>Primates</taxon>
        <taxon>Haplorrhini</taxon>
        <taxon>Catarrhini</taxon>
        <taxon>Cercopithecidae</taxon>
        <taxon>Colobinae</taxon>
        <taxon>Piliocolobus</taxon>
    </lineage>
</organism>
<sequence>IKMIKGISPPILQKYKLPSENTIKKDTTHADLVYTMESSARQIMCMAMKFNLGLDMRTTVYVNATKKVFKVYNEASVIFM</sequence>
<dbReference type="Ensembl" id="ENSPTET00000024764.1">
    <property type="protein sequence ID" value="ENSPTEP00000016701.1"/>
    <property type="gene ID" value="ENSPTEG00000018319.1"/>
</dbReference>
<dbReference type="AlphaFoldDB" id="A0A8C9LP69"/>
<dbReference type="Proteomes" id="UP000694416">
    <property type="component" value="Unplaced"/>
</dbReference>
<name>A0A8C9LP69_9PRIM</name>
<evidence type="ECO:0000313" key="2">
    <source>
        <dbReference type="Proteomes" id="UP000694416"/>
    </source>
</evidence>
<dbReference type="Gene3D" id="3.40.50.720">
    <property type="entry name" value="NAD(P)-binding Rossmann-like Domain"/>
    <property type="match status" value="1"/>
</dbReference>
<reference evidence="1" key="1">
    <citation type="submission" date="2025-08" db="UniProtKB">
        <authorList>
            <consortium name="Ensembl"/>
        </authorList>
    </citation>
    <scope>IDENTIFICATION</scope>
</reference>
<evidence type="ECO:0000313" key="1">
    <source>
        <dbReference type="Ensembl" id="ENSPTEP00000016701.1"/>
    </source>
</evidence>
<proteinExistence type="predicted"/>
<keyword evidence="2" id="KW-1185">Reference proteome</keyword>